<sequence length="103" mass="11309">LGCTINVAALIFLSKKKLKAKNVTYRIALFVSTVHLIIISVVVGTTTTCDLFHSDNYFLFFVGLLPLFPKIVCDVAVVLIIGLTFVMWELTPASCILQCLALC</sequence>
<accession>A0AAV5WBS5</accession>
<keyword evidence="1" id="KW-0472">Membrane</keyword>
<feature type="transmembrane region" description="Helical" evidence="1">
    <location>
        <begin position="23"/>
        <end position="45"/>
    </location>
</feature>
<evidence type="ECO:0000313" key="3">
    <source>
        <dbReference type="Proteomes" id="UP001432322"/>
    </source>
</evidence>
<feature type="transmembrane region" description="Helical" evidence="1">
    <location>
        <begin position="57"/>
        <end position="88"/>
    </location>
</feature>
<reference evidence="2" key="1">
    <citation type="submission" date="2023-10" db="EMBL/GenBank/DDBJ databases">
        <title>Genome assembly of Pristionchus species.</title>
        <authorList>
            <person name="Yoshida K."/>
            <person name="Sommer R.J."/>
        </authorList>
    </citation>
    <scope>NUCLEOTIDE SEQUENCE</scope>
    <source>
        <strain evidence="2">RS5133</strain>
    </source>
</reference>
<comment type="caution">
    <text evidence="2">The sequence shown here is derived from an EMBL/GenBank/DDBJ whole genome shotgun (WGS) entry which is preliminary data.</text>
</comment>
<keyword evidence="1" id="KW-0812">Transmembrane</keyword>
<feature type="non-terminal residue" evidence="2">
    <location>
        <position position="1"/>
    </location>
</feature>
<dbReference type="AlphaFoldDB" id="A0AAV5WBS5"/>
<evidence type="ECO:0008006" key="4">
    <source>
        <dbReference type="Google" id="ProtNLM"/>
    </source>
</evidence>
<keyword evidence="3" id="KW-1185">Reference proteome</keyword>
<evidence type="ECO:0000313" key="2">
    <source>
        <dbReference type="EMBL" id="GMT29464.1"/>
    </source>
</evidence>
<evidence type="ECO:0000256" key="1">
    <source>
        <dbReference type="SAM" id="Phobius"/>
    </source>
</evidence>
<protein>
    <recommendedName>
        <fullName evidence="4">G protein-coupled receptor</fullName>
    </recommendedName>
</protein>
<name>A0AAV5WBS5_9BILA</name>
<proteinExistence type="predicted"/>
<feature type="non-terminal residue" evidence="2">
    <location>
        <position position="103"/>
    </location>
</feature>
<dbReference type="EMBL" id="BTSY01000005">
    <property type="protein sequence ID" value="GMT29464.1"/>
    <property type="molecule type" value="Genomic_DNA"/>
</dbReference>
<keyword evidence="1" id="KW-1133">Transmembrane helix</keyword>
<dbReference type="Proteomes" id="UP001432322">
    <property type="component" value="Unassembled WGS sequence"/>
</dbReference>
<gene>
    <name evidence="2" type="ORF">PFISCL1PPCAC_20761</name>
</gene>
<organism evidence="2 3">
    <name type="scientific">Pristionchus fissidentatus</name>
    <dbReference type="NCBI Taxonomy" id="1538716"/>
    <lineage>
        <taxon>Eukaryota</taxon>
        <taxon>Metazoa</taxon>
        <taxon>Ecdysozoa</taxon>
        <taxon>Nematoda</taxon>
        <taxon>Chromadorea</taxon>
        <taxon>Rhabditida</taxon>
        <taxon>Rhabditina</taxon>
        <taxon>Diplogasteromorpha</taxon>
        <taxon>Diplogasteroidea</taxon>
        <taxon>Neodiplogasteridae</taxon>
        <taxon>Pristionchus</taxon>
    </lineage>
</organism>